<comment type="caution">
    <text evidence="2">The sequence shown here is derived from an EMBL/GenBank/DDBJ whole genome shotgun (WGS) entry which is preliminary data.</text>
</comment>
<sequence>MNNGYHSQKSRLKKDPVQQTSSTQVQPSTQQPPNQHHSLHKYSISSYLSPFVVFDVIPSITTRQTYINKRTRVCVFEIRLSPIWTLFDSIILSACDGQVEIRDDSHMNNTVVDYEHQQQKCRVGWTGVIATSQSKAIKWFTTSLLKLHHKNKKQNI</sequence>
<evidence type="ECO:0000256" key="1">
    <source>
        <dbReference type="SAM" id="MobiDB-lite"/>
    </source>
</evidence>
<accession>A0A5J4U0M7</accession>
<feature type="compositionally biased region" description="Low complexity" evidence="1">
    <location>
        <begin position="17"/>
        <end position="33"/>
    </location>
</feature>
<organism evidence="2 3">
    <name type="scientific">Streblomastix strix</name>
    <dbReference type="NCBI Taxonomy" id="222440"/>
    <lineage>
        <taxon>Eukaryota</taxon>
        <taxon>Metamonada</taxon>
        <taxon>Preaxostyla</taxon>
        <taxon>Oxymonadida</taxon>
        <taxon>Streblomastigidae</taxon>
        <taxon>Streblomastix</taxon>
    </lineage>
</organism>
<dbReference type="AlphaFoldDB" id="A0A5J4U0M7"/>
<feature type="region of interest" description="Disordered" evidence="1">
    <location>
        <begin position="1"/>
        <end position="37"/>
    </location>
</feature>
<evidence type="ECO:0000313" key="3">
    <source>
        <dbReference type="Proteomes" id="UP000324800"/>
    </source>
</evidence>
<name>A0A5J4U0M7_9EUKA</name>
<reference evidence="2 3" key="1">
    <citation type="submission" date="2019-03" db="EMBL/GenBank/DDBJ databases">
        <title>Single cell metagenomics reveals metabolic interactions within the superorganism composed of flagellate Streblomastix strix and complex community of Bacteroidetes bacteria on its surface.</title>
        <authorList>
            <person name="Treitli S.C."/>
            <person name="Kolisko M."/>
            <person name="Husnik F."/>
            <person name="Keeling P."/>
            <person name="Hampl V."/>
        </authorList>
    </citation>
    <scope>NUCLEOTIDE SEQUENCE [LARGE SCALE GENOMIC DNA]</scope>
    <source>
        <strain evidence="2">ST1C</strain>
    </source>
</reference>
<dbReference type="Proteomes" id="UP000324800">
    <property type="component" value="Unassembled WGS sequence"/>
</dbReference>
<proteinExistence type="predicted"/>
<evidence type="ECO:0000313" key="2">
    <source>
        <dbReference type="EMBL" id="KAA6363809.1"/>
    </source>
</evidence>
<protein>
    <submittedName>
        <fullName evidence="2">Uncharacterized protein</fullName>
    </submittedName>
</protein>
<dbReference type="EMBL" id="SNRW01022451">
    <property type="protein sequence ID" value="KAA6363809.1"/>
    <property type="molecule type" value="Genomic_DNA"/>
</dbReference>
<gene>
    <name evidence="2" type="ORF">EZS28_040664</name>
</gene>